<dbReference type="InterPro" id="IPR011013">
    <property type="entry name" value="Gal_mutarotase_sf_dom"/>
</dbReference>
<sequence length="338" mass="39306">MKYHIYLSKNQFCQQEKILLENEYFKVISFKYPSDIEALKLINKKGYLIILPYYGQMVWSAEFHGHNLCMKNMFNEPKKGNEIIDTYGCFAFHSGLLSNGCPTPEDNHPLHGEMPCASMDKCWLEITDNQITLYSGYEYIKGFGYHYYAKPSVTLFSNSGLFKINMEVTNLGSYTMPLQYMCHMNYCYEPNAIFEQNIPDQAICLRESIPAHVKPTESWLEFNRKLKAEKNVLSVLEQPECYDPEIVFFMDNLSQYQEKLIYRMKSTKGHCFRTEFLSKEFNFATRWILYNSDQQVAAFVLPATCRPEGFNAAQINGTLISLQPNETRHFSVLTGVED</sequence>
<comment type="caution">
    <text evidence="1">The sequence shown here is derived from an EMBL/GenBank/DDBJ whole genome shotgun (WGS) entry which is preliminary data.</text>
</comment>
<name>A0ABX3L0C1_9PAST</name>
<evidence type="ECO:0000313" key="2">
    <source>
        <dbReference type="Proteomes" id="UP000188820"/>
    </source>
</evidence>
<accession>A0ABX3L0C1</accession>
<dbReference type="CDD" id="cd09269">
    <property type="entry name" value="deoxyribose_mutarotase"/>
    <property type="match status" value="1"/>
</dbReference>
<gene>
    <name evidence="1" type="ORF">BKG89_00205</name>
</gene>
<evidence type="ECO:0000313" key="1">
    <source>
        <dbReference type="EMBL" id="OOF71489.1"/>
    </source>
</evidence>
<reference evidence="1 2" key="1">
    <citation type="submission" date="2016-10" db="EMBL/GenBank/DDBJ databases">
        <title>Rodentibacter gen. nov. and new species.</title>
        <authorList>
            <person name="Christensen H."/>
        </authorList>
    </citation>
    <scope>NUCLEOTIDE SEQUENCE [LARGE SCALE GENOMIC DNA]</scope>
    <source>
        <strain evidence="1 2">1998236014</strain>
    </source>
</reference>
<dbReference type="RefSeq" id="WP_077462184.1">
    <property type="nucleotide sequence ID" value="NZ_MLAA01000001.1"/>
</dbReference>
<dbReference type="SUPFAM" id="SSF74650">
    <property type="entry name" value="Galactose mutarotase-like"/>
    <property type="match status" value="1"/>
</dbReference>
<protein>
    <submittedName>
        <fullName evidence="1">DUF4432 domain-containing protein</fullName>
    </submittedName>
</protein>
<keyword evidence="2" id="KW-1185">Reference proteome</keyword>
<dbReference type="Gene3D" id="2.70.98.10">
    <property type="match status" value="1"/>
</dbReference>
<organism evidence="1 2">
    <name type="scientific">Rodentibacter caecimuris</name>
    <dbReference type="NCBI Taxonomy" id="1796644"/>
    <lineage>
        <taxon>Bacteria</taxon>
        <taxon>Pseudomonadati</taxon>
        <taxon>Pseudomonadota</taxon>
        <taxon>Gammaproteobacteria</taxon>
        <taxon>Pasteurellales</taxon>
        <taxon>Pasteurellaceae</taxon>
        <taxon>Rodentibacter</taxon>
    </lineage>
</organism>
<dbReference type="InterPro" id="IPR014718">
    <property type="entry name" value="GH-type_carb-bd"/>
</dbReference>
<proteinExistence type="predicted"/>
<dbReference type="Proteomes" id="UP000188820">
    <property type="component" value="Unassembled WGS sequence"/>
</dbReference>
<dbReference type="EMBL" id="MLAA01000001">
    <property type="protein sequence ID" value="OOF71489.1"/>
    <property type="molecule type" value="Genomic_DNA"/>
</dbReference>